<evidence type="ECO:0000313" key="11">
    <source>
        <dbReference type="EMBL" id="SUI65779.1"/>
    </source>
</evidence>
<keyword evidence="4 8" id="KW-0472">Membrane</keyword>
<dbReference type="InterPro" id="IPR003660">
    <property type="entry name" value="HAMP_dom"/>
</dbReference>
<keyword evidence="5 7" id="KW-0807">Transducer</keyword>
<evidence type="ECO:0000256" key="1">
    <source>
        <dbReference type="ARBA" id="ARBA00004141"/>
    </source>
</evidence>
<dbReference type="EMBL" id="UGYO01000001">
    <property type="protein sequence ID" value="SUI65779.1"/>
    <property type="molecule type" value="Genomic_DNA"/>
</dbReference>
<dbReference type="GO" id="GO:0016020">
    <property type="term" value="C:membrane"/>
    <property type="evidence" value="ECO:0007669"/>
    <property type="project" value="UniProtKB-SubCell"/>
</dbReference>
<dbReference type="PANTHER" id="PTHR32089:SF119">
    <property type="entry name" value="METHYL-ACCEPTING CHEMOTAXIS PROTEIN CTPL"/>
    <property type="match status" value="1"/>
</dbReference>
<sequence>MKISTLSLGASALLLLLAALLASLVLWSSEQRQEAELQSQTLQGLQQEFLVDIRANLDKYLASGDAGRLEQARAQLNDIHDRLPTDSQLAQELAQLVTALDGKYRAAGKLAGNPRQLLAHAETEMLDNNKRLADYGDQGLATAPQVAHEYLQLSRELPPLVYQLSQLTQDYLLGREQRLKPYLDSTITQLADWHDRLSALPLLGLYRTVEADEFALGDDEPEREEIGESYRAELLSLSSRYAKEVTNTEQQLLDNRQMQDALRADMHKLQQNLLTMAAEQQRRTDKLKHELQLWLYLALGVLALFAVAYLILQQLRVVKPLQLLNTAFSQLSESNTRERLNISRRCETGQIAAHFNALLNRFESEDEQQRQQLARISQSLSALVQKISEMAGSTRETQQVVDQARQQTLELSELAGLVSDSSASLATRAGNTAEQMHQSELEAQQMLEATDSTRTAVAECHQALACLDDSVAAVAGIIDVIGNIAGQTNLLALNAAIEAARAGEQGRGFAVVADEVRSLSSRTQSSLDEIGAILNRLTNANKSLGQSMDGIAEATDRQRQRAESLKQLAQEVRQQAFAMASGTQQGTEYAQSQLAHLQSFSSAMEQLRSQAITASEQGQAIASQVAAGVAEIELNLGIKAA</sequence>
<comment type="similarity">
    <text evidence="6">Belongs to the methyl-accepting chemotaxis (MCP) protein family.</text>
</comment>
<dbReference type="Proteomes" id="UP000254069">
    <property type="component" value="Unassembled WGS sequence"/>
</dbReference>
<name>A0A379ZPH2_9GAMM</name>
<comment type="subcellular location">
    <subcellularLocation>
        <location evidence="1">Membrane</location>
        <topology evidence="1">Multi-pass membrane protein</topology>
    </subcellularLocation>
</comment>
<evidence type="ECO:0000313" key="12">
    <source>
        <dbReference type="Proteomes" id="UP000254069"/>
    </source>
</evidence>
<dbReference type="InterPro" id="IPR004089">
    <property type="entry name" value="MCPsignal_dom"/>
</dbReference>
<evidence type="ECO:0000256" key="8">
    <source>
        <dbReference type="SAM" id="Phobius"/>
    </source>
</evidence>
<accession>A0A379ZPH2</accession>
<dbReference type="SMART" id="SM00283">
    <property type="entry name" value="MA"/>
    <property type="match status" value="1"/>
</dbReference>
<organism evidence="11 12">
    <name type="scientific">Shewanella algae</name>
    <dbReference type="NCBI Taxonomy" id="38313"/>
    <lineage>
        <taxon>Bacteria</taxon>
        <taxon>Pseudomonadati</taxon>
        <taxon>Pseudomonadota</taxon>
        <taxon>Gammaproteobacteria</taxon>
        <taxon>Alteromonadales</taxon>
        <taxon>Shewanellaceae</taxon>
        <taxon>Shewanella</taxon>
    </lineage>
</organism>
<keyword evidence="3 8" id="KW-1133">Transmembrane helix</keyword>
<evidence type="ECO:0000256" key="2">
    <source>
        <dbReference type="ARBA" id="ARBA00022692"/>
    </source>
</evidence>
<evidence type="ECO:0000256" key="7">
    <source>
        <dbReference type="PROSITE-ProRule" id="PRU00284"/>
    </source>
</evidence>
<proteinExistence type="inferred from homology"/>
<dbReference type="SUPFAM" id="SSF58104">
    <property type="entry name" value="Methyl-accepting chemotaxis protein (MCP) signaling domain"/>
    <property type="match status" value="1"/>
</dbReference>
<keyword evidence="2 8" id="KW-0812">Transmembrane</keyword>
<evidence type="ECO:0000256" key="5">
    <source>
        <dbReference type="ARBA" id="ARBA00023224"/>
    </source>
</evidence>
<dbReference type="GO" id="GO:0007165">
    <property type="term" value="P:signal transduction"/>
    <property type="evidence" value="ECO:0007669"/>
    <property type="project" value="UniProtKB-KW"/>
</dbReference>
<dbReference type="PANTHER" id="PTHR32089">
    <property type="entry name" value="METHYL-ACCEPTING CHEMOTAXIS PROTEIN MCPB"/>
    <property type="match status" value="1"/>
</dbReference>
<dbReference type="PROSITE" id="PS50885">
    <property type="entry name" value="HAMP"/>
    <property type="match status" value="1"/>
</dbReference>
<dbReference type="Pfam" id="PF00015">
    <property type="entry name" value="MCPsignal"/>
    <property type="match status" value="1"/>
</dbReference>
<feature type="transmembrane region" description="Helical" evidence="8">
    <location>
        <begin position="293"/>
        <end position="312"/>
    </location>
</feature>
<dbReference type="AlphaFoldDB" id="A0A379ZPH2"/>
<protein>
    <submittedName>
        <fullName evidence="11">Methyl-accepting chemotaxis protein 3</fullName>
    </submittedName>
</protein>
<keyword evidence="12" id="KW-1185">Reference proteome</keyword>
<evidence type="ECO:0000259" key="9">
    <source>
        <dbReference type="PROSITE" id="PS50111"/>
    </source>
</evidence>
<reference evidence="11 12" key="1">
    <citation type="submission" date="2018-06" db="EMBL/GenBank/DDBJ databases">
        <authorList>
            <consortium name="Pathogen Informatics"/>
            <person name="Doyle S."/>
        </authorList>
    </citation>
    <scope>NUCLEOTIDE SEQUENCE [LARGE SCALE GENOMIC DNA]</scope>
    <source>
        <strain evidence="11 12">NCTC10738</strain>
    </source>
</reference>
<evidence type="ECO:0000256" key="3">
    <source>
        <dbReference type="ARBA" id="ARBA00022989"/>
    </source>
</evidence>
<evidence type="ECO:0000256" key="4">
    <source>
        <dbReference type="ARBA" id="ARBA00023136"/>
    </source>
</evidence>
<gene>
    <name evidence="11" type="primary">mcp3</name>
    <name evidence="11" type="ORF">NCTC10738_01779</name>
</gene>
<evidence type="ECO:0000256" key="6">
    <source>
        <dbReference type="ARBA" id="ARBA00029447"/>
    </source>
</evidence>
<evidence type="ECO:0000259" key="10">
    <source>
        <dbReference type="PROSITE" id="PS50885"/>
    </source>
</evidence>
<dbReference type="PROSITE" id="PS50111">
    <property type="entry name" value="CHEMOTAXIS_TRANSDUC_2"/>
    <property type="match status" value="1"/>
</dbReference>
<dbReference type="Gene3D" id="1.10.287.950">
    <property type="entry name" value="Methyl-accepting chemotaxis protein"/>
    <property type="match status" value="1"/>
</dbReference>
<dbReference type="Gene3D" id="6.10.340.10">
    <property type="match status" value="1"/>
</dbReference>
<feature type="domain" description="HAMP" evidence="10">
    <location>
        <begin position="315"/>
        <end position="367"/>
    </location>
</feature>
<feature type="domain" description="Methyl-accepting transducer" evidence="9">
    <location>
        <begin position="372"/>
        <end position="608"/>
    </location>
</feature>
<dbReference type="RefSeq" id="WP_115389566.1">
    <property type="nucleotide sequence ID" value="NZ_JADZHC010000003.1"/>
</dbReference>
<dbReference type="GO" id="GO:0006935">
    <property type="term" value="P:chemotaxis"/>
    <property type="evidence" value="ECO:0007669"/>
    <property type="project" value="UniProtKB-ARBA"/>
</dbReference>